<dbReference type="EMBL" id="WUML01000035">
    <property type="protein sequence ID" value="MXO02871.1"/>
    <property type="molecule type" value="Genomic_DNA"/>
</dbReference>
<dbReference type="SUPFAM" id="SSF63380">
    <property type="entry name" value="Riboflavin synthase domain-like"/>
    <property type="match status" value="1"/>
</dbReference>
<dbReference type="CDD" id="cd06193">
    <property type="entry name" value="siderophore_interacting"/>
    <property type="match status" value="1"/>
</dbReference>
<dbReference type="InterPro" id="IPR039374">
    <property type="entry name" value="SIP_fam"/>
</dbReference>
<dbReference type="Pfam" id="PF09981">
    <property type="entry name" value="DUF2218"/>
    <property type="match status" value="1"/>
</dbReference>
<dbReference type="InterPro" id="IPR017938">
    <property type="entry name" value="Riboflavin_synthase-like_b-brl"/>
</dbReference>
<dbReference type="InterPro" id="IPR007037">
    <property type="entry name" value="SIP_rossman_dom"/>
</dbReference>
<name>A0A6N8TJM2_SHIZO</name>
<dbReference type="PROSITE" id="PS51384">
    <property type="entry name" value="FAD_FR"/>
    <property type="match status" value="1"/>
</dbReference>
<evidence type="ECO:0000313" key="4">
    <source>
        <dbReference type="Proteomes" id="UP000440304"/>
    </source>
</evidence>
<dbReference type="InterPro" id="IPR039261">
    <property type="entry name" value="FNR_nucleotide-bd"/>
</dbReference>
<dbReference type="Pfam" id="PF04954">
    <property type="entry name" value="SIP"/>
    <property type="match status" value="1"/>
</dbReference>
<dbReference type="Pfam" id="PF08021">
    <property type="entry name" value="FAD_binding_9"/>
    <property type="match status" value="1"/>
</dbReference>
<dbReference type="PANTHER" id="PTHR30157">
    <property type="entry name" value="FERRIC REDUCTASE, NADPH-DEPENDENT"/>
    <property type="match status" value="1"/>
</dbReference>
<dbReference type="InterPro" id="IPR014543">
    <property type="entry name" value="UCP028291"/>
</dbReference>
<proteinExistence type="inferred from homology"/>
<gene>
    <name evidence="3" type="ORF">GR156_21445</name>
</gene>
<comment type="similarity">
    <text evidence="1">Belongs to the SIP oxidoreductase family.</text>
</comment>
<dbReference type="RefSeq" id="WP_160788047.1">
    <property type="nucleotide sequence ID" value="NZ_CP086612.1"/>
</dbReference>
<dbReference type="InterPro" id="IPR017927">
    <property type="entry name" value="FAD-bd_FR_type"/>
</dbReference>
<dbReference type="OrthoDB" id="9814826at2"/>
<dbReference type="InterPro" id="IPR013113">
    <property type="entry name" value="SIP_FAD-bd"/>
</dbReference>
<protein>
    <submittedName>
        <fullName evidence="3">DUF2218 domain-containing protein</fullName>
    </submittedName>
</protein>
<organism evidence="3 4">
    <name type="scientific">Shinella zoogloeoides</name>
    <name type="common">Crabtreella saccharophila</name>
    <dbReference type="NCBI Taxonomy" id="352475"/>
    <lineage>
        <taxon>Bacteria</taxon>
        <taxon>Pseudomonadati</taxon>
        <taxon>Pseudomonadota</taxon>
        <taxon>Alphaproteobacteria</taxon>
        <taxon>Hyphomicrobiales</taxon>
        <taxon>Rhizobiaceae</taxon>
        <taxon>Shinella</taxon>
    </lineage>
</organism>
<sequence length="364" mass="39510">MTLLFAEAHTRLPDALSVIKDVCEHFLEHDAHIAVDGDTHTVTFDFGVGTLQVQSDALTLRAQAKDINELYFLRMVLAGHVKEFAAGPEPEIVWSGAGSDLVTPPNFSLARVIAVQDVTPHMRRVTFSGGDLARYAADDNIHVGLVIPPEGQDPVWPTVGKDGLIQWHDGAGRPTMRRYTIRRYDAAAGSLDIDFVVHDDAGPGSAFALRAKTGDIVGLLGPGGGGIRFEADWYLLAGDETALPAIARILEALPPGARGVAFIEVADAAEEQPIAIQADIAIRWLHRNGAAAGTTTLLANAVREAAFPEDDTPIFAWVACELDGFKAIRSHLRKERGLKKSRHLVVSYWRRGKTDDDKFDRDDG</sequence>
<evidence type="ECO:0000256" key="1">
    <source>
        <dbReference type="ARBA" id="ARBA00035644"/>
    </source>
</evidence>
<comment type="caution">
    <text evidence="3">The sequence shown here is derived from an EMBL/GenBank/DDBJ whole genome shotgun (WGS) entry which is preliminary data.</text>
</comment>
<dbReference type="Gene3D" id="3.30.310.50">
    <property type="entry name" value="Alpha-D-phosphohexomutase, C-terminal domain"/>
    <property type="match status" value="1"/>
</dbReference>
<feature type="domain" description="FAD-binding FR-type" evidence="2">
    <location>
        <begin position="105"/>
        <end position="229"/>
    </location>
</feature>
<dbReference type="Gene3D" id="3.40.50.80">
    <property type="entry name" value="Nucleotide-binding domain of ferredoxin-NADP reductase (FNR) module"/>
    <property type="match status" value="1"/>
</dbReference>
<evidence type="ECO:0000313" key="3">
    <source>
        <dbReference type="EMBL" id="MXO02871.1"/>
    </source>
</evidence>
<dbReference type="AlphaFoldDB" id="A0A6N8TJM2"/>
<accession>A0A6N8TJM2</accession>
<dbReference type="Proteomes" id="UP000440304">
    <property type="component" value="Unassembled WGS sequence"/>
</dbReference>
<dbReference type="PANTHER" id="PTHR30157:SF0">
    <property type="entry name" value="NADPH-DEPENDENT FERRIC-CHELATE REDUCTASE"/>
    <property type="match status" value="1"/>
</dbReference>
<reference evidence="3 4" key="1">
    <citation type="submission" date="2019-12" db="EMBL/GenBank/DDBJ databases">
        <title>Shinella granuli gen. nov., sp. nov., and proposal of the reclassification of Zoogloea ramigera ATCC 19623 as Shinella zoogloeoides sp. nov.</title>
        <authorList>
            <person name="Gao J."/>
        </authorList>
    </citation>
    <scope>NUCLEOTIDE SEQUENCE [LARGE SCALE GENOMIC DNA]</scope>
    <source>
        <strain evidence="3 4">DSM 287</strain>
    </source>
</reference>
<evidence type="ECO:0000259" key="2">
    <source>
        <dbReference type="PROSITE" id="PS51384"/>
    </source>
</evidence>
<dbReference type="Gene3D" id="2.40.30.10">
    <property type="entry name" value="Translation factors"/>
    <property type="match status" value="1"/>
</dbReference>
<dbReference type="GO" id="GO:0016491">
    <property type="term" value="F:oxidoreductase activity"/>
    <property type="evidence" value="ECO:0007669"/>
    <property type="project" value="InterPro"/>
</dbReference>